<evidence type="ECO:0000256" key="1">
    <source>
        <dbReference type="SAM" id="MobiDB-lite"/>
    </source>
</evidence>
<feature type="region of interest" description="Disordered" evidence="1">
    <location>
        <begin position="1"/>
        <end position="33"/>
    </location>
</feature>
<keyword evidence="3" id="KW-1185">Reference proteome</keyword>
<sequence>MNLRHGNSNHSRENQHNARGTSTLRDPEEELKK</sequence>
<evidence type="ECO:0000313" key="3">
    <source>
        <dbReference type="Proteomes" id="UP000324222"/>
    </source>
</evidence>
<protein>
    <submittedName>
        <fullName evidence="2">Uncharacterized protein</fullName>
    </submittedName>
</protein>
<proteinExistence type="predicted"/>
<accession>A0A5B7JRA4</accession>
<name>A0A5B7JRA4_PORTR</name>
<organism evidence="2 3">
    <name type="scientific">Portunus trituberculatus</name>
    <name type="common">Swimming crab</name>
    <name type="synonym">Neptunus trituberculatus</name>
    <dbReference type="NCBI Taxonomy" id="210409"/>
    <lineage>
        <taxon>Eukaryota</taxon>
        <taxon>Metazoa</taxon>
        <taxon>Ecdysozoa</taxon>
        <taxon>Arthropoda</taxon>
        <taxon>Crustacea</taxon>
        <taxon>Multicrustacea</taxon>
        <taxon>Malacostraca</taxon>
        <taxon>Eumalacostraca</taxon>
        <taxon>Eucarida</taxon>
        <taxon>Decapoda</taxon>
        <taxon>Pleocyemata</taxon>
        <taxon>Brachyura</taxon>
        <taxon>Eubrachyura</taxon>
        <taxon>Portunoidea</taxon>
        <taxon>Portunidae</taxon>
        <taxon>Portuninae</taxon>
        <taxon>Portunus</taxon>
    </lineage>
</organism>
<evidence type="ECO:0000313" key="2">
    <source>
        <dbReference type="EMBL" id="MPC97115.1"/>
    </source>
</evidence>
<dbReference type="EMBL" id="VSRR010108669">
    <property type="protein sequence ID" value="MPC97115.1"/>
    <property type="molecule type" value="Genomic_DNA"/>
</dbReference>
<comment type="caution">
    <text evidence="2">The sequence shown here is derived from an EMBL/GenBank/DDBJ whole genome shotgun (WGS) entry which is preliminary data.</text>
</comment>
<dbReference type="Proteomes" id="UP000324222">
    <property type="component" value="Unassembled WGS sequence"/>
</dbReference>
<gene>
    <name evidence="2" type="ORF">E2C01_092408</name>
</gene>
<reference evidence="2 3" key="1">
    <citation type="submission" date="2019-05" db="EMBL/GenBank/DDBJ databases">
        <title>Another draft genome of Portunus trituberculatus and its Hox gene families provides insights of decapod evolution.</title>
        <authorList>
            <person name="Jeong J.-H."/>
            <person name="Song I."/>
            <person name="Kim S."/>
            <person name="Choi T."/>
            <person name="Kim D."/>
            <person name="Ryu S."/>
            <person name="Kim W."/>
        </authorList>
    </citation>
    <scope>NUCLEOTIDE SEQUENCE [LARGE SCALE GENOMIC DNA]</scope>
    <source>
        <tissue evidence="2">Muscle</tissue>
    </source>
</reference>
<dbReference type="AlphaFoldDB" id="A0A5B7JRA4"/>